<feature type="compositionally biased region" description="Acidic residues" evidence="1">
    <location>
        <begin position="26"/>
        <end position="39"/>
    </location>
</feature>
<evidence type="ECO:0000313" key="2">
    <source>
        <dbReference type="EMBL" id="MFC4248020.1"/>
    </source>
</evidence>
<name>A0ABD5P143_9EURY</name>
<dbReference type="GeneID" id="71855392"/>
<organism evidence="2 3">
    <name type="scientific">Natribaculum luteum</name>
    <dbReference type="NCBI Taxonomy" id="1586232"/>
    <lineage>
        <taxon>Archaea</taxon>
        <taxon>Methanobacteriati</taxon>
        <taxon>Methanobacteriota</taxon>
        <taxon>Stenosarchaea group</taxon>
        <taxon>Halobacteria</taxon>
        <taxon>Halobacteriales</taxon>
        <taxon>Natrialbaceae</taxon>
        <taxon>Natribaculum</taxon>
    </lineage>
</organism>
<protein>
    <submittedName>
        <fullName evidence="2">Nitrous oxide reductase accessory protein NosL</fullName>
    </submittedName>
</protein>
<dbReference type="SUPFAM" id="SSF160387">
    <property type="entry name" value="NosL/MerB-like"/>
    <property type="match status" value="1"/>
</dbReference>
<evidence type="ECO:0000313" key="3">
    <source>
        <dbReference type="Proteomes" id="UP001595821"/>
    </source>
</evidence>
<dbReference type="AlphaFoldDB" id="A0ABD5P143"/>
<gene>
    <name evidence="2" type="ORF">ACFOZ7_13895</name>
</gene>
<dbReference type="PROSITE" id="PS51257">
    <property type="entry name" value="PROKAR_LIPOPROTEIN"/>
    <property type="match status" value="1"/>
</dbReference>
<dbReference type="RefSeq" id="WP_246969403.1">
    <property type="nucleotide sequence ID" value="NZ_CP095397.1"/>
</dbReference>
<dbReference type="Pfam" id="PF05573">
    <property type="entry name" value="NosL"/>
    <property type="match status" value="1"/>
</dbReference>
<dbReference type="Proteomes" id="UP001595821">
    <property type="component" value="Unassembled WGS sequence"/>
</dbReference>
<sequence length="323" mass="34927">MHRRTFVRGSSIALTGVVAGCLGAGDDGDGDGDGSDGDGDSSLPTVAGSLSVVDSPTAVTVRDTVEFDLELTNDGDDDHDVAVSVDVGDERREEVVTVAAGDSETATVGVDTDYESVERGGISLGENEWTVTANLEDGTESGTLAVQDAPVEWYQPDEEKICPVCNMLTEMYEGWHAQATHADGSRIEFCSLGCAVEYWIHPTDHDATDYDGKHEGTIEDELVTIWAPDFTDVDTDPDDGSSAAHPGWEAFIDMREGYFVLDSRTFQKYTTPMPGGSPVCFAEYDDAVAYVDEWDELTEDDIVELEDLADVEAGKRYRANYQA</sequence>
<proteinExistence type="predicted"/>
<feature type="region of interest" description="Disordered" evidence="1">
    <location>
        <begin position="25"/>
        <end position="49"/>
    </location>
</feature>
<dbReference type="InterPro" id="IPR008719">
    <property type="entry name" value="N2O_reductase_NosL"/>
</dbReference>
<accession>A0ABD5P143</accession>
<comment type="caution">
    <text evidence="2">The sequence shown here is derived from an EMBL/GenBank/DDBJ whole genome shotgun (WGS) entry which is preliminary data.</text>
</comment>
<evidence type="ECO:0000256" key="1">
    <source>
        <dbReference type="SAM" id="MobiDB-lite"/>
    </source>
</evidence>
<reference evidence="2 3" key="1">
    <citation type="journal article" date="2014" name="Int. J. Syst. Evol. Microbiol.">
        <title>Complete genome sequence of Corynebacterium casei LMG S-19264T (=DSM 44701T), isolated from a smear-ripened cheese.</title>
        <authorList>
            <consortium name="US DOE Joint Genome Institute (JGI-PGF)"/>
            <person name="Walter F."/>
            <person name="Albersmeier A."/>
            <person name="Kalinowski J."/>
            <person name="Ruckert C."/>
        </authorList>
    </citation>
    <scope>NUCLEOTIDE SEQUENCE [LARGE SCALE GENOMIC DNA]</scope>
    <source>
        <strain evidence="2 3">IBRC-M 10912</strain>
    </source>
</reference>
<dbReference type="EMBL" id="JBHSDJ010000111">
    <property type="protein sequence ID" value="MFC4248020.1"/>
    <property type="molecule type" value="Genomic_DNA"/>
</dbReference>